<proteinExistence type="predicted"/>
<feature type="transmembrane region" description="Helical" evidence="1">
    <location>
        <begin position="12"/>
        <end position="29"/>
    </location>
</feature>
<feature type="transmembrane region" description="Helical" evidence="1">
    <location>
        <begin position="41"/>
        <end position="61"/>
    </location>
</feature>
<evidence type="ECO:0000313" key="3">
    <source>
        <dbReference type="Proteomes" id="UP000024635"/>
    </source>
</evidence>
<keyword evidence="1" id="KW-0472">Membrane</keyword>
<dbReference type="EMBL" id="JARK01000507">
    <property type="protein sequence ID" value="EYC36337.1"/>
    <property type="molecule type" value="Genomic_DNA"/>
</dbReference>
<comment type="caution">
    <text evidence="2">The sequence shown here is derived from an EMBL/GenBank/DDBJ whole genome shotgun (WGS) entry which is preliminary data.</text>
</comment>
<gene>
    <name evidence="2" type="primary">Acey_s0907.g2975</name>
    <name evidence="2" type="ORF">Y032_0907g2975</name>
</gene>
<keyword evidence="1" id="KW-1133">Transmembrane helix</keyword>
<sequence length="101" mass="11592">MCRYLIHLDAPDIWIVVTFLFLQLTSIALEGSVEAKPSILQTWHLLTLLAKLIAIVQVFPTKTSKFVVFRRLKVTIWRSCPADNEKVAMMLLELLHFGKPN</sequence>
<evidence type="ECO:0000256" key="1">
    <source>
        <dbReference type="SAM" id="Phobius"/>
    </source>
</evidence>
<protein>
    <submittedName>
        <fullName evidence="2">Uncharacterized protein</fullName>
    </submittedName>
</protein>
<dbReference type="AlphaFoldDB" id="A0A016WAM6"/>
<keyword evidence="1" id="KW-0812">Transmembrane</keyword>
<organism evidence="2 3">
    <name type="scientific">Ancylostoma ceylanicum</name>
    <dbReference type="NCBI Taxonomy" id="53326"/>
    <lineage>
        <taxon>Eukaryota</taxon>
        <taxon>Metazoa</taxon>
        <taxon>Ecdysozoa</taxon>
        <taxon>Nematoda</taxon>
        <taxon>Chromadorea</taxon>
        <taxon>Rhabditida</taxon>
        <taxon>Rhabditina</taxon>
        <taxon>Rhabditomorpha</taxon>
        <taxon>Strongyloidea</taxon>
        <taxon>Ancylostomatidae</taxon>
        <taxon>Ancylostomatinae</taxon>
        <taxon>Ancylostoma</taxon>
    </lineage>
</organism>
<evidence type="ECO:0000313" key="2">
    <source>
        <dbReference type="EMBL" id="EYC36337.1"/>
    </source>
</evidence>
<dbReference type="Proteomes" id="UP000024635">
    <property type="component" value="Unassembled WGS sequence"/>
</dbReference>
<name>A0A016WAM6_9BILA</name>
<reference evidence="3" key="1">
    <citation type="journal article" date="2015" name="Nat. Genet.">
        <title>The genome and transcriptome of the zoonotic hookworm Ancylostoma ceylanicum identify infection-specific gene families.</title>
        <authorList>
            <person name="Schwarz E.M."/>
            <person name="Hu Y."/>
            <person name="Antoshechkin I."/>
            <person name="Miller M.M."/>
            <person name="Sternberg P.W."/>
            <person name="Aroian R.V."/>
        </authorList>
    </citation>
    <scope>NUCLEOTIDE SEQUENCE</scope>
    <source>
        <strain evidence="3">HY135</strain>
    </source>
</reference>
<accession>A0A016WAM6</accession>
<keyword evidence="3" id="KW-1185">Reference proteome</keyword>